<keyword evidence="3" id="KW-1185">Reference proteome</keyword>
<gene>
    <name evidence="2" type="ORF">DFR76_110170</name>
</gene>
<protein>
    <submittedName>
        <fullName evidence="2">Uncharacterized protein</fullName>
    </submittedName>
</protein>
<feature type="transmembrane region" description="Helical" evidence="1">
    <location>
        <begin position="49"/>
        <end position="75"/>
    </location>
</feature>
<keyword evidence="1" id="KW-0812">Transmembrane</keyword>
<feature type="transmembrane region" description="Helical" evidence="1">
    <location>
        <begin position="264"/>
        <end position="284"/>
    </location>
</feature>
<feature type="transmembrane region" description="Helical" evidence="1">
    <location>
        <begin position="290"/>
        <end position="310"/>
    </location>
</feature>
<evidence type="ECO:0000313" key="2">
    <source>
        <dbReference type="EMBL" id="RDI63473.1"/>
    </source>
</evidence>
<feature type="transmembrane region" description="Helical" evidence="1">
    <location>
        <begin position="87"/>
        <end position="109"/>
    </location>
</feature>
<evidence type="ECO:0000313" key="3">
    <source>
        <dbReference type="Proteomes" id="UP000254869"/>
    </source>
</evidence>
<dbReference type="STRING" id="1210086.GCA_001613105_05966"/>
<proteinExistence type="predicted"/>
<dbReference type="AlphaFoldDB" id="A0A370HY82"/>
<accession>A0A370HY82</accession>
<evidence type="ECO:0000256" key="1">
    <source>
        <dbReference type="SAM" id="Phobius"/>
    </source>
</evidence>
<feature type="transmembrane region" description="Helical" evidence="1">
    <location>
        <begin position="6"/>
        <end position="28"/>
    </location>
</feature>
<dbReference type="Proteomes" id="UP000254869">
    <property type="component" value="Unassembled WGS sequence"/>
</dbReference>
<name>A0A370HY82_9NOCA</name>
<sequence length="323" mass="34297">MERWGWIVVALTTIVTTWSLMILGRNLARAGERIAAISPVPHPPRLIPLLAPPAVLALSTATVIGFGVWALRVWLGKSVGRAGGASISAALGQLLLLTGAAGIVAFLAVEFVKRQTPLREIFQRLLVDGFFGVDINALNEAVTRHLMERGKGTTLRDRPGGGPSDISYAATSRQLAGQLADSLRYLAVFVPDPRVPDKLRHALTFAVIGDPRLVPALYPADYVKGELVERAELASSDELAAGLTEHIERRIDAFQILLENRWQLLIQALAATLAGLLAAAGTSLGTDSAVASAVGTISGLVIGGPIAWLCSDLVRIVRRGAAY</sequence>
<dbReference type="RefSeq" id="WP_068004836.1">
    <property type="nucleotide sequence ID" value="NZ_QQBC01000010.1"/>
</dbReference>
<dbReference type="EMBL" id="QQBC01000010">
    <property type="protein sequence ID" value="RDI63473.1"/>
    <property type="molecule type" value="Genomic_DNA"/>
</dbReference>
<reference evidence="2 3" key="1">
    <citation type="submission" date="2018-07" db="EMBL/GenBank/DDBJ databases">
        <title>Genomic Encyclopedia of Type Strains, Phase IV (KMG-IV): sequencing the most valuable type-strain genomes for metagenomic binning, comparative biology and taxonomic classification.</title>
        <authorList>
            <person name="Goeker M."/>
        </authorList>
    </citation>
    <scope>NUCLEOTIDE SEQUENCE [LARGE SCALE GENOMIC DNA]</scope>
    <source>
        <strain evidence="2 3">DSM 44290</strain>
    </source>
</reference>
<keyword evidence="1" id="KW-1133">Transmembrane helix</keyword>
<keyword evidence="1" id="KW-0472">Membrane</keyword>
<comment type="caution">
    <text evidence="2">The sequence shown here is derived from an EMBL/GenBank/DDBJ whole genome shotgun (WGS) entry which is preliminary data.</text>
</comment>
<organism evidence="2 3">
    <name type="scientific">Nocardia pseudobrasiliensis</name>
    <dbReference type="NCBI Taxonomy" id="45979"/>
    <lineage>
        <taxon>Bacteria</taxon>
        <taxon>Bacillati</taxon>
        <taxon>Actinomycetota</taxon>
        <taxon>Actinomycetes</taxon>
        <taxon>Mycobacteriales</taxon>
        <taxon>Nocardiaceae</taxon>
        <taxon>Nocardia</taxon>
    </lineage>
</organism>